<dbReference type="PANTHER" id="PTHR12236">
    <property type="entry name" value="STRUCTURAL CONTITUENT OF CUTICLE"/>
    <property type="match status" value="1"/>
</dbReference>
<feature type="compositionally biased region" description="Pro residues" evidence="3">
    <location>
        <begin position="66"/>
        <end position="78"/>
    </location>
</feature>
<dbReference type="EMBL" id="JAWQEG010004632">
    <property type="protein sequence ID" value="KAK3860792.1"/>
    <property type="molecule type" value="Genomic_DNA"/>
</dbReference>
<feature type="region of interest" description="Disordered" evidence="3">
    <location>
        <begin position="65"/>
        <end position="93"/>
    </location>
</feature>
<dbReference type="Pfam" id="PF00379">
    <property type="entry name" value="Chitin_bind_4"/>
    <property type="match status" value="1"/>
</dbReference>
<keyword evidence="1 2" id="KW-0193">Cuticle</keyword>
<dbReference type="Proteomes" id="UP001286313">
    <property type="component" value="Unassembled WGS sequence"/>
</dbReference>
<protein>
    <submittedName>
        <fullName evidence="4">Uncharacterized protein</fullName>
    </submittedName>
</protein>
<keyword evidence="5" id="KW-1185">Reference proteome</keyword>
<proteinExistence type="predicted"/>
<dbReference type="GO" id="GO:0031012">
    <property type="term" value="C:extracellular matrix"/>
    <property type="evidence" value="ECO:0007669"/>
    <property type="project" value="TreeGrafter"/>
</dbReference>
<sequence length="93" mass="10160">PIIPYEFAYEVADPATNNFHNRVEVKLPNGDVLGSWSVLLPDNIIQTVVYNVTGNQGFRYTITRVPAPPTHTSPSLPPPHHHQAASPPPSNAI</sequence>
<dbReference type="InterPro" id="IPR000618">
    <property type="entry name" value="Insect_cuticle"/>
</dbReference>
<name>A0AAE1ESX8_PETCI</name>
<gene>
    <name evidence="4" type="ORF">Pcinc_033178</name>
</gene>
<evidence type="ECO:0000256" key="1">
    <source>
        <dbReference type="ARBA" id="ARBA00022460"/>
    </source>
</evidence>
<dbReference type="InterPro" id="IPR051217">
    <property type="entry name" value="Insect_Cuticle_Struc_Prot"/>
</dbReference>
<feature type="non-terminal residue" evidence="4">
    <location>
        <position position="1"/>
    </location>
</feature>
<organism evidence="4 5">
    <name type="scientific">Petrolisthes cinctipes</name>
    <name type="common">Flat porcelain crab</name>
    <dbReference type="NCBI Taxonomy" id="88211"/>
    <lineage>
        <taxon>Eukaryota</taxon>
        <taxon>Metazoa</taxon>
        <taxon>Ecdysozoa</taxon>
        <taxon>Arthropoda</taxon>
        <taxon>Crustacea</taxon>
        <taxon>Multicrustacea</taxon>
        <taxon>Malacostraca</taxon>
        <taxon>Eumalacostraca</taxon>
        <taxon>Eucarida</taxon>
        <taxon>Decapoda</taxon>
        <taxon>Pleocyemata</taxon>
        <taxon>Anomura</taxon>
        <taxon>Galatheoidea</taxon>
        <taxon>Porcellanidae</taxon>
        <taxon>Petrolisthes</taxon>
    </lineage>
</organism>
<dbReference type="GO" id="GO:0005615">
    <property type="term" value="C:extracellular space"/>
    <property type="evidence" value="ECO:0007669"/>
    <property type="project" value="TreeGrafter"/>
</dbReference>
<evidence type="ECO:0000313" key="4">
    <source>
        <dbReference type="EMBL" id="KAK3860792.1"/>
    </source>
</evidence>
<evidence type="ECO:0000313" key="5">
    <source>
        <dbReference type="Proteomes" id="UP001286313"/>
    </source>
</evidence>
<reference evidence="4" key="1">
    <citation type="submission" date="2023-10" db="EMBL/GenBank/DDBJ databases">
        <title>Genome assemblies of two species of porcelain crab, Petrolisthes cinctipes and Petrolisthes manimaculis (Anomura: Porcellanidae).</title>
        <authorList>
            <person name="Angst P."/>
        </authorList>
    </citation>
    <scope>NUCLEOTIDE SEQUENCE</scope>
    <source>
        <strain evidence="4">PB745_01</strain>
        <tissue evidence="4">Gill</tissue>
    </source>
</reference>
<dbReference type="PANTHER" id="PTHR12236:SF95">
    <property type="entry name" value="CUTICULAR PROTEIN 76BD, ISOFORM C-RELATED"/>
    <property type="match status" value="1"/>
</dbReference>
<evidence type="ECO:0000256" key="3">
    <source>
        <dbReference type="SAM" id="MobiDB-lite"/>
    </source>
</evidence>
<dbReference type="AlphaFoldDB" id="A0AAE1ESX8"/>
<dbReference type="GO" id="GO:0042302">
    <property type="term" value="F:structural constituent of cuticle"/>
    <property type="evidence" value="ECO:0007669"/>
    <property type="project" value="UniProtKB-UniRule"/>
</dbReference>
<evidence type="ECO:0000256" key="2">
    <source>
        <dbReference type="PROSITE-ProRule" id="PRU00497"/>
    </source>
</evidence>
<dbReference type="PROSITE" id="PS51155">
    <property type="entry name" value="CHIT_BIND_RR_2"/>
    <property type="match status" value="1"/>
</dbReference>
<accession>A0AAE1ESX8</accession>
<comment type="caution">
    <text evidence="4">The sequence shown here is derived from an EMBL/GenBank/DDBJ whole genome shotgun (WGS) entry which is preliminary data.</text>
</comment>